<keyword evidence="2" id="KW-1185">Reference proteome</keyword>
<feature type="coiled-coil region" evidence="1">
    <location>
        <begin position="53"/>
        <end position="87"/>
    </location>
</feature>
<dbReference type="RefSeq" id="XP_026550550.1">
    <property type="nucleotide sequence ID" value="XM_026694765.1"/>
</dbReference>
<sequence>CDSCVLLLLEDLQRIESDFPALEHQLTSLNTTSIAWARLHSINGSMQAMTNQVREYQRSLYRVRQHADELEEENTDFVQDLNALQHK</sequence>
<organism evidence="2 3">
    <name type="scientific">Notechis scutatus</name>
    <name type="common">mainland tiger snake</name>
    <dbReference type="NCBI Taxonomy" id="8663"/>
    <lineage>
        <taxon>Eukaryota</taxon>
        <taxon>Metazoa</taxon>
        <taxon>Chordata</taxon>
        <taxon>Craniata</taxon>
        <taxon>Vertebrata</taxon>
        <taxon>Euteleostomi</taxon>
        <taxon>Lepidosauria</taxon>
        <taxon>Squamata</taxon>
        <taxon>Bifurcata</taxon>
        <taxon>Unidentata</taxon>
        <taxon>Episquamata</taxon>
        <taxon>Toxicofera</taxon>
        <taxon>Serpentes</taxon>
        <taxon>Colubroidea</taxon>
        <taxon>Elapidae</taxon>
        <taxon>Hydrophiinae</taxon>
        <taxon>Notechis</taxon>
    </lineage>
</organism>
<dbReference type="GeneID" id="113432668"/>
<reference evidence="3" key="1">
    <citation type="submission" date="2025-08" db="UniProtKB">
        <authorList>
            <consortium name="RefSeq"/>
        </authorList>
    </citation>
    <scope>IDENTIFICATION</scope>
</reference>
<proteinExistence type="predicted"/>
<evidence type="ECO:0000313" key="3">
    <source>
        <dbReference type="RefSeq" id="XP_026550550.1"/>
    </source>
</evidence>
<feature type="non-terminal residue" evidence="3">
    <location>
        <position position="1"/>
    </location>
</feature>
<keyword evidence="1" id="KW-0175">Coiled coil</keyword>
<dbReference type="KEGG" id="nss:113432668"/>
<dbReference type="AlphaFoldDB" id="A0A6J1W615"/>
<name>A0A6J1W615_9SAUR</name>
<gene>
    <name evidence="3" type="primary">LOC113432668</name>
</gene>
<dbReference type="Proteomes" id="UP000504612">
    <property type="component" value="Unplaced"/>
</dbReference>
<feature type="non-terminal residue" evidence="3">
    <location>
        <position position="87"/>
    </location>
</feature>
<evidence type="ECO:0000256" key="1">
    <source>
        <dbReference type="SAM" id="Coils"/>
    </source>
</evidence>
<accession>A0A6J1W615</accession>
<evidence type="ECO:0000313" key="2">
    <source>
        <dbReference type="Proteomes" id="UP000504612"/>
    </source>
</evidence>
<protein>
    <submittedName>
        <fullName evidence="3">Laminin subunit alpha-5-like</fullName>
    </submittedName>
</protein>